<feature type="transmembrane region" description="Helical" evidence="1">
    <location>
        <begin position="140"/>
        <end position="165"/>
    </location>
</feature>
<organism evidence="2">
    <name type="scientific">hydrothermal vent metagenome</name>
    <dbReference type="NCBI Taxonomy" id="652676"/>
    <lineage>
        <taxon>unclassified sequences</taxon>
        <taxon>metagenomes</taxon>
        <taxon>ecological metagenomes</taxon>
    </lineage>
</organism>
<feature type="transmembrane region" description="Helical" evidence="1">
    <location>
        <begin position="115"/>
        <end position="134"/>
    </location>
</feature>
<reference evidence="2" key="1">
    <citation type="submission" date="2018-06" db="EMBL/GenBank/DDBJ databases">
        <authorList>
            <person name="Zhirakovskaya E."/>
        </authorList>
    </citation>
    <scope>NUCLEOTIDE SEQUENCE</scope>
</reference>
<protein>
    <submittedName>
        <fullName evidence="2">Uncharacterized protein</fullName>
    </submittedName>
</protein>
<evidence type="ECO:0000256" key="1">
    <source>
        <dbReference type="SAM" id="Phobius"/>
    </source>
</evidence>
<keyword evidence="1" id="KW-0472">Membrane</keyword>
<accession>A0A3B0WEL7</accession>
<proteinExistence type="predicted"/>
<keyword evidence="1" id="KW-0812">Transmembrane</keyword>
<dbReference type="EMBL" id="UOFF01000059">
    <property type="protein sequence ID" value="VAW54448.1"/>
    <property type="molecule type" value="Genomic_DNA"/>
</dbReference>
<name>A0A3B0WEL7_9ZZZZ</name>
<evidence type="ECO:0000313" key="2">
    <source>
        <dbReference type="EMBL" id="VAW54448.1"/>
    </source>
</evidence>
<feature type="transmembrane region" description="Helical" evidence="1">
    <location>
        <begin position="45"/>
        <end position="70"/>
    </location>
</feature>
<feature type="transmembrane region" description="Helical" evidence="1">
    <location>
        <begin position="82"/>
        <end position="103"/>
    </location>
</feature>
<gene>
    <name evidence="2" type="ORF">MNBD_GAMMA07-158</name>
</gene>
<keyword evidence="1" id="KW-1133">Transmembrane helix</keyword>
<sequence>MDNEKEKATISHMLNSAAEDDDDSSLDELFDDLARGRTIILFPPGMLIFVFTMHLPIAPSVLLTAASINWFGADLSVPQHAILQMSSIPIFTLIILTPFFLVIHGKKKYVEITRYFYRFLFWTSSIFLALYGATHTELNIPFLLASIISRFGLWLMSTLSYQLLVEYMYRFKKRRREIAVENKNK</sequence>
<dbReference type="AlphaFoldDB" id="A0A3B0WEL7"/>